<dbReference type="InterPro" id="IPR008250">
    <property type="entry name" value="ATPase_P-typ_transduc_dom_A_sf"/>
</dbReference>
<dbReference type="GO" id="GO:0012505">
    <property type="term" value="C:endomembrane system"/>
    <property type="evidence" value="ECO:0007669"/>
    <property type="project" value="UniProtKB-SubCell"/>
</dbReference>
<dbReference type="InterPro" id="IPR059000">
    <property type="entry name" value="ATPase_P-type_domA"/>
</dbReference>
<accession>A0A9R1W993</accession>
<feature type="transmembrane region" description="Helical" evidence="4">
    <location>
        <begin position="254"/>
        <end position="270"/>
    </location>
</feature>
<organism evidence="6 7">
    <name type="scientific">Lactuca sativa</name>
    <name type="common">Garden lettuce</name>
    <dbReference type="NCBI Taxonomy" id="4236"/>
    <lineage>
        <taxon>Eukaryota</taxon>
        <taxon>Viridiplantae</taxon>
        <taxon>Streptophyta</taxon>
        <taxon>Embryophyta</taxon>
        <taxon>Tracheophyta</taxon>
        <taxon>Spermatophyta</taxon>
        <taxon>Magnoliopsida</taxon>
        <taxon>eudicotyledons</taxon>
        <taxon>Gunneridae</taxon>
        <taxon>Pentapetalae</taxon>
        <taxon>asterids</taxon>
        <taxon>campanulids</taxon>
        <taxon>Asterales</taxon>
        <taxon>Asteraceae</taxon>
        <taxon>Cichorioideae</taxon>
        <taxon>Cichorieae</taxon>
        <taxon>Lactucinae</taxon>
        <taxon>Lactuca</taxon>
    </lineage>
</organism>
<evidence type="ECO:0000313" key="6">
    <source>
        <dbReference type="EMBL" id="KAJ0219509.1"/>
    </source>
</evidence>
<dbReference type="Pfam" id="PF00122">
    <property type="entry name" value="E1-E2_ATPase"/>
    <property type="match status" value="1"/>
</dbReference>
<comment type="subcellular location">
    <subcellularLocation>
        <location evidence="1">Endomembrane system</location>
        <topology evidence="1">Multi-pass membrane protein</topology>
    </subcellularLocation>
</comment>
<keyword evidence="4" id="KW-0812">Transmembrane</keyword>
<reference evidence="6 7" key="1">
    <citation type="journal article" date="2017" name="Nat. Commun.">
        <title>Genome assembly with in vitro proximity ligation data and whole-genome triplication in lettuce.</title>
        <authorList>
            <person name="Reyes-Chin-Wo S."/>
            <person name="Wang Z."/>
            <person name="Yang X."/>
            <person name="Kozik A."/>
            <person name="Arikit S."/>
            <person name="Song C."/>
            <person name="Xia L."/>
            <person name="Froenicke L."/>
            <person name="Lavelle D.O."/>
            <person name="Truco M.J."/>
            <person name="Xia R."/>
            <person name="Zhu S."/>
            <person name="Xu C."/>
            <person name="Xu H."/>
            <person name="Xu X."/>
            <person name="Cox K."/>
            <person name="Korf I."/>
            <person name="Meyers B.C."/>
            <person name="Michelmore R.W."/>
        </authorList>
    </citation>
    <scope>NUCLEOTIDE SEQUENCE [LARGE SCALE GENOMIC DNA]</scope>
    <source>
        <strain evidence="7">cv. Salinas</strain>
        <tissue evidence="6">Seedlings</tissue>
    </source>
</reference>
<protein>
    <recommendedName>
        <fullName evidence="5">P-type ATPase A domain-containing protein</fullName>
    </recommendedName>
</protein>
<dbReference type="AlphaFoldDB" id="A0A9R1W993"/>
<feature type="transmembrane region" description="Helical" evidence="4">
    <location>
        <begin position="219"/>
        <end position="242"/>
    </location>
</feature>
<feature type="domain" description="P-type ATPase A" evidence="5">
    <location>
        <begin position="169"/>
        <end position="222"/>
    </location>
</feature>
<evidence type="ECO:0000313" key="7">
    <source>
        <dbReference type="Proteomes" id="UP000235145"/>
    </source>
</evidence>
<keyword evidence="4" id="KW-1133">Transmembrane helix</keyword>
<dbReference type="PANTHER" id="PTHR24093:SF369">
    <property type="entry name" value="CALCIUM-TRANSPORTING ATPASE"/>
    <property type="match status" value="1"/>
</dbReference>
<dbReference type="InterPro" id="IPR023298">
    <property type="entry name" value="ATPase_P-typ_TM_dom_sf"/>
</dbReference>
<dbReference type="EMBL" id="NBSK02000003">
    <property type="protein sequence ID" value="KAJ0219509.1"/>
    <property type="molecule type" value="Genomic_DNA"/>
</dbReference>
<keyword evidence="2" id="KW-0460">Magnesium</keyword>
<dbReference type="PANTHER" id="PTHR24093">
    <property type="entry name" value="CATION TRANSPORTING ATPASE"/>
    <property type="match status" value="1"/>
</dbReference>
<gene>
    <name evidence="6" type="ORF">LSAT_V11C300111950</name>
</gene>
<comment type="caution">
    <text evidence="6">The sequence shown here is derived from an EMBL/GenBank/DDBJ whole genome shotgun (WGS) entry which is preliminary data.</text>
</comment>
<evidence type="ECO:0000256" key="2">
    <source>
        <dbReference type="ARBA" id="ARBA00022842"/>
    </source>
</evidence>
<keyword evidence="4" id="KW-0472">Membrane</keyword>
<feature type="compositionally biased region" description="Low complexity" evidence="3">
    <location>
        <begin position="89"/>
        <end position="100"/>
    </location>
</feature>
<sequence length="303" mass="33369">MLVNVLLSSLEIDNHGGLAREHMPGRYADLDQYWGSRKSWGPVQSWADEFSQQYGGDLNDLVLKDDTSKFRESKNSPSHRALVLKDDSLSSSNDVSNNKSRISHTSKSREISASPKAPETSSRHASYATKPVKVDDDSHRDRAIVSSPKLIETFRIRSGSKTSKSKVVDQVPADGVLISGHSLSVDESSMIGERKIVHKDHKSPILMSGCKVADGAINIFTIAVTIVVVAVLGLPLAVTLTLAYSMRKMMSDKALVSFIILFTINLSGAFCPHKTTLMFVIRDKTRRSMDNDHGLFLDSPVER</sequence>
<evidence type="ECO:0000256" key="1">
    <source>
        <dbReference type="ARBA" id="ARBA00004127"/>
    </source>
</evidence>
<feature type="region of interest" description="Disordered" evidence="3">
    <location>
        <begin position="70"/>
        <end position="138"/>
    </location>
</feature>
<evidence type="ECO:0000256" key="3">
    <source>
        <dbReference type="SAM" id="MobiDB-lite"/>
    </source>
</evidence>
<dbReference type="Gene3D" id="2.70.150.10">
    <property type="entry name" value="Calcium-transporting ATPase, cytoplasmic transduction domain A"/>
    <property type="match status" value="1"/>
</dbReference>
<evidence type="ECO:0000256" key="4">
    <source>
        <dbReference type="SAM" id="Phobius"/>
    </source>
</evidence>
<dbReference type="Proteomes" id="UP000235145">
    <property type="component" value="Unassembled WGS sequence"/>
</dbReference>
<dbReference type="SUPFAM" id="SSF81665">
    <property type="entry name" value="Calcium ATPase, transmembrane domain M"/>
    <property type="match status" value="1"/>
</dbReference>
<name>A0A9R1W993_LACSA</name>
<evidence type="ECO:0000259" key="5">
    <source>
        <dbReference type="Pfam" id="PF00122"/>
    </source>
</evidence>
<keyword evidence="7" id="KW-1185">Reference proteome</keyword>
<proteinExistence type="predicted"/>
<dbReference type="SUPFAM" id="SSF81653">
    <property type="entry name" value="Calcium ATPase, transduction domain A"/>
    <property type="match status" value="1"/>
</dbReference>